<dbReference type="InterPro" id="IPR001524">
    <property type="entry name" value="Glyco_hydro_6_CS"/>
</dbReference>
<dbReference type="SUPFAM" id="SSF51989">
    <property type="entry name" value="Glycosyl hydrolases family 6, cellulases"/>
    <property type="match status" value="1"/>
</dbReference>
<dbReference type="Gene3D" id="3.20.20.40">
    <property type="entry name" value="1, 4-beta cellobiohydrolase"/>
    <property type="match status" value="1"/>
</dbReference>
<keyword evidence="2 7" id="KW-0136">Cellulose degradation</keyword>
<keyword evidence="1 7" id="KW-0378">Hydrolase</keyword>
<sequence length="385" mass="41532">MLYSHIFAALGGISAAAATAIRPRDANSTDVNPFVGKNYFANSYYAGELKETIAAFAAKGDTLNAARAKTVQGIGSFVWIASVSNLVNIEKTIKEARAEQKRTKKEQIVQLILYDLPDRDCSGGESGGEFSSAKNGLALYKKNFVDPYAAAVKAAPDLTFAIILEPDSLGNAITNQNVPFCAGAAPFYEEGIAYAISKLQAKHIHLYIDAAHGGWLGWADNLPLAAAEFAKVVALAQNFTAGSTIRGFATDVSNFNPYVANPRANYTEWSPSFDEKNYAESLAPYLTNHSLPAHFIIDQGRSGLQNTRIEWGEWCNVKAGYGLRPTTETNSTVVDSIVWAKPGGESDGVCGPQINGKTAPAAGRWWNDYTMELVKNADPPLEPTY</sequence>
<accession>A0ABR4CLQ8</accession>
<evidence type="ECO:0000256" key="5">
    <source>
        <dbReference type="ARBA" id="ARBA00023326"/>
    </source>
</evidence>
<name>A0ABR4CLQ8_9HELO</name>
<gene>
    <name evidence="8" type="ORF">VTL71DRAFT_13189</name>
</gene>
<dbReference type="PROSITE" id="PS00656">
    <property type="entry name" value="GLYCOSYL_HYDROL_F6_2"/>
    <property type="match status" value="1"/>
</dbReference>
<evidence type="ECO:0000313" key="8">
    <source>
        <dbReference type="EMBL" id="KAL2070163.1"/>
    </source>
</evidence>
<reference evidence="8 9" key="1">
    <citation type="journal article" date="2024" name="Commun. Biol.">
        <title>Comparative genomic analysis of thermophilic fungi reveals convergent evolutionary adaptations and gene losses.</title>
        <authorList>
            <person name="Steindorff A.S."/>
            <person name="Aguilar-Pontes M.V."/>
            <person name="Robinson A.J."/>
            <person name="Andreopoulos B."/>
            <person name="LaButti K."/>
            <person name="Kuo A."/>
            <person name="Mondo S."/>
            <person name="Riley R."/>
            <person name="Otillar R."/>
            <person name="Haridas S."/>
            <person name="Lipzen A."/>
            <person name="Grimwood J."/>
            <person name="Schmutz J."/>
            <person name="Clum A."/>
            <person name="Reid I.D."/>
            <person name="Moisan M.C."/>
            <person name="Butler G."/>
            <person name="Nguyen T.T.M."/>
            <person name="Dewar K."/>
            <person name="Conant G."/>
            <person name="Drula E."/>
            <person name="Henrissat B."/>
            <person name="Hansel C."/>
            <person name="Singer S."/>
            <person name="Hutchinson M.I."/>
            <person name="de Vries R.P."/>
            <person name="Natvig D.O."/>
            <person name="Powell A.J."/>
            <person name="Tsang A."/>
            <person name="Grigoriev I.V."/>
        </authorList>
    </citation>
    <scope>NUCLEOTIDE SEQUENCE [LARGE SCALE GENOMIC DNA]</scope>
    <source>
        <strain evidence="8 9">CBS 494.80</strain>
    </source>
</reference>
<keyword evidence="9" id="KW-1185">Reference proteome</keyword>
<dbReference type="InterPro" id="IPR036434">
    <property type="entry name" value="Beta_cellobiohydrolase_sf"/>
</dbReference>
<evidence type="ECO:0000256" key="6">
    <source>
        <dbReference type="PROSITE-ProRule" id="PRU10057"/>
    </source>
</evidence>
<evidence type="ECO:0000256" key="4">
    <source>
        <dbReference type="ARBA" id="ARBA00023295"/>
    </source>
</evidence>
<evidence type="ECO:0000256" key="3">
    <source>
        <dbReference type="ARBA" id="ARBA00023277"/>
    </source>
</evidence>
<comment type="caution">
    <text evidence="8">The sequence shown here is derived from an EMBL/GenBank/DDBJ whole genome shotgun (WGS) entry which is preliminary data.</text>
</comment>
<dbReference type="PANTHER" id="PTHR34876:SF10">
    <property type="entry name" value="GLUCANASE"/>
    <property type="match status" value="1"/>
</dbReference>
<dbReference type="Pfam" id="PF01341">
    <property type="entry name" value="Glyco_hydro_6"/>
    <property type="match status" value="1"/>
</dbReference>
<keyword evidence="3 7" id="KW-0119">Carbohydrate metabolism</keyword>
<dbReference type="PRINTS" id="PR00733">
    <property type="entry name" value="GLHYDRLASE6"/>
</dbReference>
<evidence type="ECO:0000256" key="7">
    <source>
        <dbReference type="RuleBase" id="RU361186"/>
    </source>
</evidence>
<dbReference type="EC" id="3.2.1.-" evidence="7"/>
<proteinExistence type="inferred from homology"/>
<feature type="signal peptide" evidence="7">
    <location>
        <begin position="1"/>
        <end position="20"/>
    </location>
</feature>
<organism evidence="8 9">
    <name type="scientific">Oculimacula yallundae</name>
    <dbReference type="NCBI Taxonomy" id="86028"/>
    <lineage>
        <taxon>Eukaryota</taxon>
        <taxon>Fungi</taxon>
        <taxon>Dikarya</taxon>
        <taxon>Ascomycota</taxon>
        <taxon>Pezizomycotina</taxon>
        <taxon>Leotiomycetes</taxon>
        <taxon>Helotiales</taxon>
        <taxon>Ploettnerulaceae</taxon>
        <taxon>Oculimacula</taxon>
    </lineage>
</organism>
<evidence type="ECO:0000256" key="1">
    <source>
        <dbReference type="ARBA" id="ARBA00022801"/>
    </source>
</evidence>
<evidence type="ECO:0000256" key="2">
    <source>
        <dbReference type="ARBA" id="ARBA00023001"/>
    </source>
</evidence>
<protein>
    <recommendedName>
        <fullName evidence="7">Glucanase</fullName>
        <ecNumber evidence="7">3.2.1.-</ecNumber>
    </recommendedName>
</protein>
<dbReference type="Proteomes" id="UP001595075">
    <property type="component" value="Unassembled WGS sequence"/>
</dbReference>
<dbReference type="PANTHER" id="PTHR34876">
    <property type="match status" value="1"/>
</dbReference>
<dbReference type="EMBL" id="JAZHXI010000006">
    <property type="protein sequence ID" value="KAL2070163.1"/>
    <property type="molecule type" value="Genomic_DNA"/>
</dbReference>
<feature type="chain" id="PRO_5044995096" description="Glucanase" evidence="7">
    <location>
        <begin position="21"/>
        <end position="385"/>
    </location>
</feature>
<keyword evidence="5 7" id="KW-0624">Polysaccharide degradation</keyword>
<keyword evidence="4 7" id="KW-0326">Glycosidase</keyword>
<keyword evidence="7" id="KW-0732">Signal</keyword>
<comment type="similarity">
    <text evidence="7">Belongs to the glycosyl hydrolase family 6.</text>
</comment>
<feature type="active site" description="Proton donor" evidence="6">
    <location>
        <position position="167"/>
    </location>
</feature>
<dbReference type="InterPro" id="IPR016288">
    <property type="entry name" value="Beta_cellobiohydrolase"/>
</dbReference>
<dbReference type="PIRSF" id="PIRSF001100">
    <property type="entry name" value="Beta_cellobiohydrolase"/>
    <property type="match status" value="1"/>
</dbReference>
<evidence type="ECO:0000313" key="9">
    <source>
        <dbReference type="Proteomes" id="UP001595075"/>
    </source>
</evidence>